<organism evidence="2 3">
    <name type="scientific">Streptococcus ictaluri 707-05</name>
    <dbReference type="NCBI Taxonomy" id="764299"/>
    <lineage>
        <taxon>Bacteria</taxon>
        <taxon>Bacillati</taxon>
        <taxon>Bacillota</taxon>
        <taxon>Bacilli</taxon>
        <taxon>Lactobacillales</taxon>
        <taxon>Streptococcaceae</taxon>
        <taxon>Streptococcus</taxon>
    </lineage>
</organism>
<evidence type="ECO:0000313" key="3">
    <source>
        <dbReference type="Proteomes" id="UP000003330"/>
    </source>
</evidence>
<dbReference type="AlphaFoldDB" id="G5K100"/>
<dbReference type="PROSITE" id="PS51094">
    <property type="entry name" value="PTS_EIIA_TYPE_2"/>
    <property type="match status" value="1"/>
</dbReference>
<dbReference type="EMBL" id="AEUX02000004">
    <property type="protein sequence ID" value="EHI70355.1"/>
    <property type="molecule type" value="Genomic_DNA"/>
</dbReference>
<keyword evidence="3" id="KW-1185">Reference proteome</keyword>
<reference evidence="2 3" key="1">
    <citation type="journal article" date="2014" name="Int. J. Syst. Evol. Microbiol.">
        <title>Phylogenomics and the dynamic genome evolution of the genus Streptococcus.</title>
        <authorList>
            <consortium name="The Broad Institute Genome Sequencing Platform"/>
            <person name="Richards V.P."/>
            <person name="Palmer S.R."/>
            <person name="Pavinski Bitar P.D."/>
            <person name="Qin X."/>
            <person name="Weinstock G.M."/>
            <person name="Highlander S.K."/>
            <person name="Town C.D."/>
            <person name="Burne R.A."/>
            <person name="Stanhope M.J."/>
        </authorList>
    </citation>
    <scope>NUCLEOTIDE SEQUENCE [LARGE SCALE GENOMIC DNA]</scope>
    <source>
        <strain evidence="2 3">707-05</strain>
    </source>
</reference>
<dbReference type="InterPro" id="IPR002178">
    <property type="entry name" value="PTS_EIIA_type-2_dom"/>
</dbReference>
<dbReference type="Proteomes" id="UP000003330">
    <property type="component" value="Unassembled WGS sequence"/>
</dbReference>
<comment type="caution">
    <text evidence="2">The sequence shown here is derived from an EMBL/GenBank/DDBJ whole genome shotgun (WGS) entry which is preliminary data.</text>
</comment>
<dbReference type="Gene3D" id="3.40.930.10">
    <property type="entry name" value="Mannitol-specific EII, Chain A"/>
    <property type="match status" value="1"/>
</dbReference>
<feature type="domain" description="PTS EIIA type-2" evidence="1">
    <location>
        <begin position="7"/>
        <end position="109"/>
    </location>
</feature>
<proteinExistence type="predicted"/>
<dbReference type="RefSeq" id="WP_008087861.1">
    <property type="nucleotide sequence ID" value="NZ_AEUX02000004.1"/>
</dbReference>
<dbReference type="PANTHER" id="PTHR47738:SF3">
    <property type="entry name" value="PHOSPHOTRANSFERASE SYSTEM MANNITOL_FRUCTOSE-SPECIFIC IIA DOMAIN CONTAINING PROTEIN"/>
    <property type="match status" value="1"/>
</dbReference>
<dbReference type="InterPro" id="IPR016152">
    <property type="entry name" value="PTrfase/Anion_transptr"/>
</dbReference>
<gene>
    <name evidence="2" type="ORF">STRIC_0276</name>
</gene>
<dbReference type="STRING" id="764299.STRIC_0276"/>
<dbReference type="eggNOG" id="COG1762">
    <property type="taxonomic scope" value="Bacteria"/>
</dbReference>
<dbReference type="Pfam" id="PF00359">
    <property type="entry name" value="PTS_EIIA_2"/>
    <property type="match status" value="1"/>
</dbReference>
<sequence>MSPIIPRLVGTDLINLNVCAQSQSELLASLSDYLLKKDYVLESFEEAIILREKEYPTGLQLENIAVAIPHTYAQHVKKPFIFINRLAKPVSFIQMGTDDEKLDVKYVMV</sequence>
<name>G5K100_9STRE</name>
<protein>
    <submittedName>
        <fullName evidence="2">Phosphoenolpyruvate-dependent sugar PTS family porter, EIIA 2</fullName>
    </submittedName>
</protein>
<dbReference type="InterPro" id="IPR051541">
    <property type="entry name" value="PTS_SugarTrans_NitroReg"/>
</dbReference>
<dbReference type="PANTHER" id="PTHR47738">
    <property type="entry name" value="PTS SYSTEM FRUCTOSE-LIKE EIIA COMPONENT-RELATED"/>
    <property type="match status" value="1"/>
</dbReference>
<accession>G5K100</accession>
<dbReference type="SUPFAM" id="SSF55804">
    <property type="entry name" value="Phoshotransferase/anion transport protein"/>
    <property type="match status" value="1"/>
</dbReference>
<evidence type="ECO:0000313" key="2">
    <source>
        <dbReference type="EMBL" id="EHI70355.1"/>
    </source>
</evidence>
<evidence type="ECO:0000259" key="1">
    <source>
        <dbReference type="PROSITE" id="PS51094"/>
    </source>
</evidence>